<organism evidence="4 5">
    <name type="scientific">Ancylobacter oerskovii</name>
    <dbReference type="NCBI Taxonomy" id="459519"/>
    <lineage>
        <taxon>Bacteria</taxon>
        <taxon>Pseudomonadati</taxon>
        <taxon>Pseudomonadota</taxon>
        <taxon>Alphaproteobacteria</taxon>
        <taxon>Hyphomicrobiales</taxon>
        <taxon>Xanthobacteraceae</taxon>
        <taxon>Ancylobacter</taxon>
    </lineage>
</organism>
<dbReference type="InterPro" id="IPR016163">
    <property type="entry name" value="Ald_DH_C"/>
</dbReference>
<evidence type="ECO:0000256" key="1">
    <source>
        <dbReference type="ARBA" id="ARBA00009986"/>
    </source>
</evidence>
<protein>
    <submittedName>
        <fullName evidence="4">NAD-dependent succinate-semialdehyde dehydrogenase</fullName>
        <ecNumber evidence="4">1.2.1.-</ecNumber>
    </submittedName>
</protein>
<dbReference type="CDD" id="cd07103">
    <property type="entry name" value="ALDH_F5_SSADH_GabD"/>
    <property type="match status" value="1"/>
</dbReference>
<evidence type="ECO:0000313" key="5">
    <source>
        <dbReference type="Proteomes" id="UP001597299"/>
    </source>
</evidence>
<feature type="domain" description="Aldehyde dehydrogenase" evidence="3">
    <location>
        <begin position="20"/>
        <end position="471"/>
    </location>
</feature>
<dbReference type="Gene3D" id="3.40.605.10">
    <property type="entry name" value="Aldehyde Dehydrogenase, Chain A, domain 1"/>
    <property type="match status" value="1"/>
</dbReference>
<proteinExistence type="inferred from homology"/>
<dbReference type="RefSeq" id="WP_213352843.1">
    <property type="nucleotide sequence ID" value="NZ_JAHBGB010000030.1"/>
</dbReference>
<comment type="caution">
    <text evidence="4">The sequence shown here is derived from an EMBL/GenBank/DDBJ whole genome shotgun (WGS) entry which is preliminary data.</text>
</comment>
<sequence length="476" mass="50749">MSHEFRLLIDGVERPGSAAQSSEVVDPSTGGVIGTVAHATVHDLTQAVGVAARGLRAWSATPPWERGRVLKRAADMLRADMEVAARTITREQGKPLAQARLEVQRSADFLEWGGEEGRRIADYSIAGRTPGSRTEVQAHPVGVVAAFTPWNFPMALAAKKFAGALGAGCSVICKPSQETPGPVLTLARTLLEAGLPPAAMSVIFGEPELISDHLVAAPEVAKLSFTGSIPIGKRLAAAAGARIKTVGMELGGHAPVIVCGDVDPIWAADMLATAKFHNAGQFCLSPSRFFVEASIRDRFVARFIDRAEALRVGPGQDPGIEMGPLANARRLSAVEAMVEDARTRGARVLAGGRKLRNEGYFYAPTVLDDVPEDAAVLNEEPFGPIAPMLSFTDEAEMLRRANRPEFGLASYVVTRDPGRQRRLIDALEYGVVGVNGPITHHPEAALGGWKESGMETEGGPEILKPYQRTKHLSLAA</sequence>
<dbReference type="PANTHER" id="PTHR43353">
    <property type="entry name" value="SUCCINATE-SEMIALDEHYDE DEHYDROGENASE, MITOCHONDRIAL"/>
    <property type="match status" value="1"/>
</dbReference>
<dbReference type="EMBL" id="JBHUHD010000004">
    <property type="protein sequence ID" value="MFD2143532.1"/>
    <property type="molecule type" value="Genomic_DNA"/>
</dbReference>
<dbReference type="GO" id="GO:0016491">
    <property type="term" value="F:oxidoreductase activity"/>
    <property type="evidence" value="ECO:0007669"/>
    <property type="project" value="UniProtKB-KW"/>
</dbReference>
<dbReference type="InterPro" id="IPR015590">
    <property type="entry name" value="Aldehyde_DH_dom"/>
</dbReference>
<dbReference type="SUPFAM" id="SSF53720">
    <property type="entry name" value="ALDH-like"/>
    <property type="match status" value="1"/>
</dbReference>
<keyword evidence="2 4" id="KW-0560">Oxidoreductase</keyword>
<dbReference type="Proteomes" id="UP001597299">
    <property type="component" value="Unassembled WGS sequence"/>
</dbReference>
<dbReference type="EC" id="1.2.1.-" evidence="4"/>
<reference evidence="5" key="1">
    <citation type="journal article" date="2019" name="Int. J. Syst. Evol. Microbiol.">
        <title>The Global Catalogue of Microorganisms (GCM) 10K type strain sequencing project: providing services to taxonomists for standard genome sequencing and annotation.</title>
        <authorList>
            <consortium name="The Broad Institute Genomics Platform"/>
            <consortium name="The Broad Institute Genome Sequencing Center for Infectious Disease"/>
            <person name="Wu L."/>
            <person name="Ma J."/>
        </authorList>
    </citation>
    <scope>NUCLEOTIDE SEQUENCE [LARGE SCALE GENOMIC DNA]</scope>
    <source>
        <strain evidence="5">CCM 7435</strain>
    </source>
</reference>
<evidence type="ECO:0000256" key="2">
    <source>
        <dbReference type="ARBA" id="ARBA00023002"/>
    </source>
</evidence>
<gene>
    <name evidence="4" type="ORF">ACFSNC_24370</name>
</gene>
<dbReference type="PANTHER" id="PTHR43353:SF5">
    <property type="entry name" value="SUCCINATE-SEMIALDEHYDE DEHYDROGENASE, MITOCHONDRIAL"/>
    <property type="match status" value="1"/>
</dbReference>
<keyword evidence="5" id="KW-1185">Reference proteome</keyword>
<dbReference type="InterPro" id="IPR050740">
    <property type="entry name" value="Aldehyde_DH_Superfamily"/>
</dbReference>
<evidence type="ECO:0000313" key="4">
    <source>
        <dbReference type="EMBL" id="MFD2143532.1"/>
    </source>
</evidence>
<comment type="similarity">
    <text evidence="1">Belongs to the aldehyde dehydrogenase family.</text>
</comment>
<dbReference type="Pfam" id="PF00171">
    <property type="entry name" value="Aldedh"/>
    <property type="match status" value="1"/>
</dbReference>
<dbReference type="InterPro" id="IPR016161">
    <property type="entry name" value="Ald_DH/histidinol_DH"/>
</dbReference>
<evidence type="ECO:0000259" key="3">
    <source>
        <dbReference type="Pfam" id="PF00171"/>
    </source>
</evidence>
<name>A0ABW4Z5Q6_9HYPH</name>
<dbReference type="InterPro" id="IPR016162">
    <property type="entry name" value="Ald_DH_N"/>
</dbReference>
<dbReference type="Gene3D" id="3.40.309.10">
    <property type="entry name" value="Aldehyde Dehydrogenase, Chain A, domain 2"/>
    <property type="match status" value="1"/>
</dbReference>
<accession>A0ABW4Z5Q6</accession>